<dbReference type="InterPro" id="IPR045851">
    <property type="entry name" value="AMP-bd_C_sf"/>
</dbReference>
<evidence type="ECO:0000256" key="3">
    <source>
        <dbReference type="ARBA" id="ARBA00022553"/>
    </source>
</evidence>
<dbReference type="Proteomes" id="UP000248961">
    <property type="component" value="Unassembled WGS sequence"/>
</dbReference>
<dbReference type="Gene3D" id="1.10.1200.10">
    <property type="entry name" value="ACP-like"/>
    <property type="match status" value="3"/>
</dbReference>
<dbReference type="OrthoDB" id="416786at2759"/>
<dbReference type="InterPro" id="IPR009081">
    <property type="entry name" value="PP-bd_ACP"/>
</dbReference>
<feature type="domain" description="Carrier" evidence="6">
    <location>
        <begin position="771"/>
        <end position="847"/>
    </location>
</feature>
<dbReference type="VEuPathDB" id="FungiDB:BO97DRAFT_447748"/>
<feature type="domain" description="Carrier" evidence="6">
    <location>
        <begin position="1725"/>
        <end position="1801"/>
    </location>
</feature>
<dbReference type="PANTHER" id="PTHR45527:SF1">
    <property type="entry name" value="FATTY ACID SYNTHASE"/>
    <property type="match status" value="1"/>
</dbReference>
<dbReference type="InterPro" id="IPR020845">
    <property type="entry name" value="AMP-binding_CS"/>
</dbReference>
<accession>A0A395IAY3</accession>
<dbReference type="SUPFAM" id="SSF47336">
    <property type="entry name" value="ACP-like"/>
    <property type="match status" value="3"/>
</dbReference>
<evidence type="ECO:0000313" key="8">
    <source>
        <dbReference type="Proteomes" id="UP000248961"/>
    </source>
</evidence>
<protein>
    <submittedName>
        <fullName evidence="7">Putative nonribosomal peptide synthase</fullName>
    </submittedName>
</protein>
<dbReference type="GeneID" id="37203088"/>
<dbReference type="PROSITE" id="PS00455">
    <property type="entry name" value="AMP_BINDING"/>
    <property type="match status" value="1"/>
</dbReference>
<evidence type="ECO:0000256" key="5">
    <source>
        <dbReference type="ARBA" id="ARBA00029454"/>
    </source>
</evidence>
<proteinExistence type="inferred from homology"/>
<dbReference type="RefSeq" id="XP_025556536.1">
    <property type="nucleotide sequence ID" value="XM_025698799.1"/>
</dbReference>
<dbReference type="SMART" id="SM00823">
    <property type="entry name" value="PKS_PP"/>
    <property type="match status" value="2"/>
</dbReference>
<dbReference type="FunFam" id="3.30.300.30:FF:000033">
    <property type="entry name" value="Nonribosomal siderophore peptide synthase SidC"/>
    <property type="match status" value="1"/>
</dbReference>
<evidence type="ECO:0000256" key="1">
    <source>
        <dbReference type="ARBA" id="ARBA00004924"/>
    </source>
</evidence>
<dbReference type="InterPro" id="IPR001242">
    <property type="entry name" value="Condensation_dom"/>
</dbReference>
<dbReference type="Gene3D" id="3.30.559.30">
    <property type="entry name" value="Nonribosomal peptide synthetase, condensation domain"/>
    <property type="match status" value="4"/>
</dbReference>
<dbReference type="SUPFAM" id="SSF52777">
    <property type="entry name" value="CoA-dependent acyltransferases"/>
    <property type="match status" value="6"/>
</dbReference>
<dbReference type="STRING" id="1450537.A0A395IAY3"/>
<feature type="domain" description="Carrier" evidence="6">
    <location>
        <begin position="1322"/>
        <end position="1398"/>
    </location>
</feature>
<dbReference type="GO" id="GO:0044550">
    <property type="term" value="P:secondary metabolite biosynthetic process"/>
    <property type="evidence" value="ECO:0007669"/>
    <property type="project" value="TreeGrafter"/>
</dbReference>
<dbReference type="SUPFAM" id="SSF56801">
    <property type="entry name" value="Acetyl-CoA synthetase-like"/>
    <property type="match status" value="1"/>
</dbReference>
<dbReference type="InterPro" id="IPR036736">
    <property type="entry name" value="ACP-like_sf"/>
</dbReference>
<dbReference type="PROSITE" id="PS00012">
    <property type="entry name" value="PHOSPHOPANTETHEINE"/>
    <property type="match status" value="2"/>
</dbReference>
<dbReference type="GO" id="GO:0016874">
    <property type="term" value="F:ligase activity"/>
    <property type="evidence" value="ECO:0007669"/>
    <property type="project" value="UniProtKB-KW"/>
</dbReference>
<dbReference type="PANTHER" id="PTHR45527">
    <property type="entry name" value="NONRIBOSOMAL PEPTIDE SYNTHETASE"/>
    <property type="match status" value="1"/>
</dbReference>
<dbReference type="GO" id="GO:0005737">
    <property type="term" value="C:cytoplasm"/>
    <property type="evidence" value="ECO:0007669"/>
    <property type="project" value="TreeGrafter"/>
</dbReference>
<dbReference type="Gene3D" id="3.30.300.30">
    <property type="match status" value="1"/>
</dbReference>
<name>A0A395IAY3_ASPHC</name>
<reference evidence="7 8" key="1">
    <citation type="submission" date="2018-02" db="EMBL/GenBank/DDBJ databases">
        <title>The genomes of Aspergillus section Nigri reveals drivers in fungal speciation.</title>
        <authorList>
            <consortium name="DOE Joint Genome Institute"/>
            <person name="Vesth T.C."/>
            <person name="Nybo J."/>
            <person name="Theobald S."/>
            <person name="Brandl J."/>
            <person name="Frisvad J.C."/>
            <person name="Nielsen K.F."/>
            <person name="Lyhne E.K."/>
            <person name="Kogle M.E."/>
            <person name="Kuo A."/>
            <person name="Riley R."/>
            <person name="Clum A."/>
            <person name="Nolan M."/>
            <person name="Lipzen A."/>
            <person name="Salamov A."/>
            <person name="Henrissat B."/>
            <person name="Wiebenga A."/>
            <person name="De vries R.P."/>
            <person name="Grigoriev I.V."/>
            <person name="Mortensen U.H."/>
            <person name="Andersen M.R."/>
            <person name="Baker S.E."/>
        </authorList>
    </citation>
    <scope>NUCLEOTIDE SEQUENCE [LARGE SCALE GENOMIC DNA]</scope>
    <source>
        <strain evidence="7 8">CBS 101889</strain>
    </source>
</reference>
<gene>
    <name evidence="7" type="ORF">BO97DRAFT_447748</name>
</gene>
<evidence type="ECO:0000259" key="6">
    <source>
        <dbReference type="PROSITE" id="PS50075"/>
    </source>
</evidence>
<dbReference type="Gene3D" id="3.40.50.12780">
    <property type="entry name" value="N-terminal domain of ligase-like"/>
    <property type="match status" value="1"/>
</dbReference>
<dbReference type="Pfam" id="PF00550">
    <property type="entry name" value="PP-binding"/>
    <property type="match status" value="3"/>
</dbReference>
<dbReference type="PROSITE" id="PS50075">
    <property type="entry name" value="CARRIER"/>
    <property type="match status" value="3"/>
</dbReference>
<dbReference type="GO" id="GO:0043041">
    <property type="term" value="P:amino acid activation for nonribosomal peptide biosynthetic process"/>
    <property type="evidence" value="ECO:0007669"/>
    <property type="project" value="TreeGrafter"/>
</dbReference>
<evidence type="ECO:0000256" key="2">
    <source>
        <dbReference type="ARBA" id="ARBA00022450"/>
    </source>
</evidence>
<keyword evidence="3" id="KW-0597">Phosphoprotein</keyword>
<dbReference type="InterPro" id="IPR020806">
    <property type="entry name" value="PKS_PP-bd"/>
</dbReference>
<sequence>MSYLPRTGNTEDNAQFWHRQLQGFDGVCERQWPTLSCERIVTEPDYPPTVSQTLTLKTSLPSLEAIARQSTLSSVDTILRAAFASILSEYLELDRVILGENIVHNRDSAPATSTIPVPIVVAPQARVNDLFWQVDEFISSTTSRGAVPSGLVRDILQCPVSQVPFNAFFIGLFNGTAGKDLYSSQSGPDEPPISLGVDYCGEDSLSCTLSIRGDLIDSVHLELVLQQIDALVTAMACNPTKSIQDLTKLFPSHLLSVYTPSVSEQLKHAPSLSPSYWVDHWAKSNPNWPALEVIRELSEDKIQSQTWTYGQLAQRSNQISTWLIRRGWRKNMIGDVLGDVVPPEGCEIIDIDSPELYAELDNIEETAVVEAEPSDNCYLLYTSGSTGLPKGVLVTRGNLSAFTEAQSEYICRDVPDTLRLGGKGAYLAHASRAFDVHICEMVLGWRHGLRLVTAPRTMLLDNLRLVLTQCRISHAGFVPSLLEHTGLNAAQLPDLRYLGVGGEKISETIIERFVGKPSIALVNAYGPTEVTIGLTSHTVTATSNVRNIGSAVGNITLHVLDPESNDYVKRGQAGELCVTGDLVAKGYYNRPDAKGFTDFQREHMYRTGDIVRLMANNCVEYLGRRDSQAKVRGQRLELEEVSIAVRRCAEHAVNVTSMVTPSPITKRPQLVTFISPASDRPDNATTRPSFMKEEYQNWVPHVLERCRRQLPAYMVPSVLLPVSFIPIQISGKADNRRLVSLYESIPASDLLHDTSIPIVSGPGKSQESDNEPLTVEEQRIADIICSVTSADRHTVTKTTSIFQLGIDSLSSMNLAAQMRKDGYTCSAADVLRSATIEQLAGLPRHNDNAGQSGQGSLSDQQISESMRQLKALDQTVRALHKPILNSSIANVRPCLPLQESLVSNSVDSPTPLYVNHIMFRLGSTTSLQALRLAFEDLVQENETLRTCFHVMDDRVVQVVLKPRVVELAWEQLSVPDEQTAQHYFQECQAEVASKIVSSIERQPPMLITAASSTQNEGSGWLMLSIHHSIFDGASIGILLDRLYDHYTGDTCMNSIDLTPLYGHFMTLKEKEAEDYWSRYLSDCRPGIIIVNDPSDTTYSIITEKVPLRLSALSSLASRISTTAPLVLETLWAIALAKLLRQCDVIFGRVMNGRAIPVDSVETMLVPLVTTVPARLRLSTAAMSLVDLIKTHTRACLETLPYQHTALRAIQRYAQSPGPLFNSMFSYIAKVRSPAGSLLQEMDSVMEADYPLAMEIRADAETETVTLRLRVANDQILTRNAPTVISTMLILLQSLAATGDAIIHEPGLIQEQEPKQTETCDVSEWTKGETQIRKIVSQITGLPEAQIAKHTSFFALGIDSVIAIRLARCLQQDGLKVSSSDILKHASVASLCSHLQETPTARAETQGEKPILDADAKLNLLNADSSIVEYLERLYRGKQTSIAPFAPAARSIANIQEQSAQFWADSVAGYQYQGIPTSPDHSVKSPPQWAEVKVQAPVADLLRQCGSLDVTLQTVALLAYGRSLAVLLGQRDVVFGHVVSGRGLDDDTTGSRIGPLFNTVPFRLTLEPVLQSTRSVLQNIQRFSADALQHQHVSLAEVQKRWRLTSQSPSPSLFDALFTFNKSDNPDPDAVFQPYLGEREPLAAPHYKLNVEFEQSPEFLFIRVACRDVMGGSDELETWLQTLARSLVEIVSFPDAPVLRFPAGLNALPLADTSQQVTEADVVDTPDSVRLVEVIKDILAQVTGTSVEQIGDSISIFALGVDSILAMDISARCRKTQLRLSASDILQGMTVQGIARLAAKRLVASPQSTESTPARAPTLSSEVKEKALATLSLTDNEIEAVLPCLSGQLFYISRWLQSGRRLWEFTFAFKSSVQIDKDRMQHAWHLLQERHSVLRTAFAAVSSTEAVQVVSKSTRAGEVHVEKQQLCSENHDQEFLQQAMQRIESTPSNLMTPPTRLCLVPSPDGVDLILLTLHHALYDAWTLPILIRDLEALYYGVSLPTPENDFPSFVHDAQRIPDPAYWEPALRMAQPTILGSNVFEPQDFSQVKSSHALHPPRETLTNIKSLCHQKGVTMPSLILLTIGRSLARLADVSNPTFGLFHAGRANDSSLADGVHGMTAGPTVNMLPFVVQDALSCSVPAGVEAVQQSLSERAASHEQADLRRLLTQFNESRSQGDVGLQFNVLVNVIVQSTWKKEEDGAERSIFTPIRIDKEERESSVSVEKEVIASAVDALDCNELPCRRNAMLEVHYDEAEDALSWRIDYTPDLMSSSEAEGLLEVLGSEIGEVIGGLS</sequence>
<organism evidence="7 8">
    <name type="scientific">Aspergillus homomorphus (strain CBS 101889)</name>
    <dbReference type="NCBI Taxonomy" id="1450537"/>
    <lineage>
        <taxon>Eukaryota</taxon>
        <taxon>Fungi</taxon>
        <taxon>Dikarya</taxon>
        <taxon>Ascomycota</taxon>
        <taxon>Pezizomycotina</taxon>
        <taxon>Eurotiomycetes</taxon>
        <taxon>Eurotiomycetidae</taxon>
        <taxon>Eurotiales</taxon>
        <taxon>Aspergillaceae</taxon>
        <taxon>Aspergillus</taxon>
        <taxon>Aspergillus subgen. Circumdati</taxon>
    </lineage>
</organism>
<dbReference type="InterPro" id="IPR042099">
    <property type="entry name" value="ANL_N_sf"/>
</dbReference>
<dbReference type="InterPro" id="IPR006162">
    <property type="entry name" value="Ppantetheine_attach_site"/>
</dbReference>
<keyword evidence="2" id="KW-0596">Phosphopantetheine</keyword>
<evidence type="ECO:0000256" key="4">
    <source>
        <dbReference type="ARBA" id="ARBA00022598"/>
    </source>
</evidence>
<evidence type="ECO:0000313" key="7">
    <source>
        <dbReference type="EMBL" id="RAL17382.1"/>
    </source>
</evidence>
<dbReference type="Pfam" id="PF00668">
    <property type="entry name" value="Condensation"/>
    <property type="match status" value="3"/>
</dbReference>
<keyword evidence="8" id="KW-1185">Reference proteome</keyword>
<dbReference type="InterPro" id="IPR000873">
    <property type="entry name" value="AMP-dep_synth/lig_dom"/>
</dbReference>
<dbReference type="InterPro" id="IPR023213">
    <property type="entry name" value="CAT-like_dom_sf"/>
</dbReference>
<dbReference type="Gene3D" id="3.30.559.10">
    <property type="entry name" value="Chloramphenicol acetyltransferase-like domain"/>
    <property type="match status" value="2"/>
</dbReference>
<keyword evidence="4" id="KW-0436">Ligase</keyword>
<comment type="similarity">
    <text evidence="5">Belongs to the NRP synthetase family.</text>
</comment>
<dbReference type="GO" id="GO:0031177">
    <property type="term" value="F:phosphopantetheine binding"/>
    <property type="evidence" value="ECO:0007669"/>
    <property type="project" value="InterPro"/>
</dbReference>
<dbReference type="EMBL" id="KZ824267">
    <property type="protein sequence ID" value="RAL17382.1"/>
    <property type="molecule type" value="Genomic_DNA"/>
</dbReference>
<dbReference type="Pfam" id="PF00501">
    <property type="entry name" value="AMP-binding"/>
    <property type="match status" value="1"/>
</dbReference>
<comment type="pathway">
    <text evidence="1">Siderophore biosynthesis.</text>
</comment>